<evidence type="ECO:0000259" key="3">
    <source>
        <dbReference type="Pfam" id="PF11823"/>
    </source>
</evidence>
<dbReference type="Proteomes" id="UP000001933">
    <property type="component" value="Chromosome"/>
</dbReference>
<feature type="domain" description="Putative Se/S carrier protein-like" evidence="3">
    <location>
        <begin position="172"/>
        <end position="228"/>
    </location>
</feature>
<keyword evidence="5" id="KW-1185">Reference proteome</keyword>
<keyword evidence="1" id="KW-0472">Membrane</keyword>
<dbReference type="InterPro" id="IPR021778">
    <property type="entry name" value="Se/S_carrier-like"/>
</dbReference>
<feature type="domain" description="NIF system FeS cluster assembly NifU N-terminal" evidence="2">
    <location>
        <begin position="46"/>
        <end position="136"/>
    </location>
</feature>
<sequence>MGLEMTITGLLIMASVMMALALAWFGLHYLLNPRMENPDGIAKVTGSCGDTMEIALKFNGPRVEDVHCWTDGCAISKMCVETVGMLARGKTVPELRTIDTASILERVGQLPETHMHCAVLAETTLQKAVSFYTLKNPDVDPLRPSFREAPPRHDGQNSRDDAALEEQTTYVVYLFPSVSYVMKAEKILKEREIVHKVIPVPRHISSDCGVCLRIPADQQERVTEALRGKVAWENTAEM</sequence>
<dbReference type="HOGENOM" id="CLU_1165333_0_0_7"/>
<protein>
    <submittedName>
        <fullName evidence="4">NifU-like protein involved in Fe-S cluster formation</fullName>
    </submittedName>
</protein>
<dbReference type="GO" id="GO:0051536">
    <property type="term" value="F:iron-sulfur cluster binding"/>
    <property type="evidence" value="ECO:0007669"/>
    <property type="project" value="InterPro"/>
</dbReference>
<dbReference type="GO" id="GO:0016226">
    <property type="term" value="P:iron-sulfur cluster assembly"/>
    <property type="evidence" value="ECO:0007669"/>
    <property type="project" value="InterPro"/>
</dbReference>
<dbReference type="CDD" id="cd06664">
    <property type="entry name" value="IscU_like"/>
    <property type="match status" value="1"/>
</dbReference>
<name>Q2LWF0_SYNAS</name>
<dbReference type="InterPro" id="IPR002871">
    <property type="entry name" value="NIF_FeS_clus_asmbl_NifU_N"/>
</dbReference>
<dbReference type="PANTHER" id="PTHR10093">
    <property type="entry name" value="IRON-SULFUR CLUSTER ASSEMBLY ENZYME NIFU HOMOLOG"/>
    <property type="match status" value="1"/>
</dbReference>
<feature type="transmembrane region" description="Helical" evidence="1">
    <location>
        <begin position="6"/>
        <end position="27"/>
    </location>
</feature>
<dbReference type="eggNOG" id="COG0822">
    <property type="taxonomic scope" value="Bacteria"/>
</dbReference>
<dbReference type="AlphaFoldDB" id="Q2LWF0"/>
<evidence type="ECO:0000259" key="2">
    <source>
        <dbReference type="Pfam" id="PF01592"/>
    </source>
</evidence>
<evidence type="ECO:0000313" key="5">
    <source>
        <dbReference type="Proteomes" id="UP000001933"/>
    </source>
</evidence>
<dbReference type="Pfam" id="PF01592">
    <property type="entry name" value="NifU_N"/>
    <property type="match status" value="1"/>
</dbReference>
<evidence type="ECO:0000256" key="1">
    <source>
        <dbReference type="SAM" id="Phobius"/>
    </source>
</evidence>
<proteinExistence type="predicted"/>
<dbReference type="STRING" id="56780.SYN_01183"/>
<dbReference type="Pfam" id="PF11823">
    <property type="entry name" value="Se_S_carrier"/>
    <property type="match status" value="1"/>
</dbReference>
<organism evidence="4 5">
    <name type="scientific">Syntrophus aciditrophicus (strain SB)</name>
    <dbReference type="NCBI Taxonomy" id="56780"/>
    <lineage>
        <taxon>Bacteria</taxon>
        <taxon>Pseudomonadati</taxon>
        <taxon>Thermodesulfobacteriota</taxon>
        <taxon>Syntrophia</taxon>
        <taxon>Syntrophales</taxon>
        <taxon>Syntrophaceae</taxon>
        <taxon>Syntrophus</taxon>
    </lineage>
</organism>
<gene>
    <name evidence="4" type="ORF">SYN_01183</name>
</gene>
<dbReference type="Gene3D" id="3.90.1010.10">
    <property type="match status" value="1"/>
</dbReference>
<keyword evidence="1" id="KW-0812">Transmembrane</keyword>
<reference evidence="4 5" key="1">
    <citation type="journal article" date="2007" name="Proc. Natl. Acad. Sci. U.S.A.">
        <title>The genome of Syntrophus aciditrophicus: life at the thermodynamic limit of microbial growth.</title>
        <authorList>
            <person name="McInerney M.J."/>
            <person name="Rohlin L."/>
            <person name="Mouttaki H."/>
            <person name="Kim U."/>
            <person name="Krupp R.S."/>
            <person name="Rios-Hernandez L."/>
            <person name="Sieber J."/>
            <person name="Struchtemeyer C.G."/>
            <person name="Bhattacharyya A."/>
            <person name="Campbell J.W."/>
            <person name="Gunsalus R.P."/>
        </authorList>
    </citation>
    <scope>NUCLEOTIDE SEQUENCE [LARGE SCALE GENOMIC DNA]</scope>
    <source>
        <strain evidence="4 5">SB</strain>
    </source>
</reference>
<dbReference type="EMBL" id="CP000252">
    <property type="protein sequence ID" value="ABC78412.1"/>
    <property type="molecule type" value="Genomic_DNA"/>
</dbReference>
<keyword evidence="1" id="KW-1133">Transmembrane helix</keyword>
<accession>Q2LWF0</accession>
<dbReference type="SUPFAM" id="SSF82649">
    <property type="entry name" value="SufE/NifU"/>
    <property type="match status" value="1"/>
</dbReference>
<dbReference type="InParanoid" id="Q2LWF0"/>
<evidence type="ECO:0000313" key="4">
    <source>
        <dbReference type="EMBL" id="ABC78412.1"/>
    </source>
</evidence>
<dbReference type="RefSeq" id="WP_011418431.1">
    <property type="nucleotide sequence ID" value="NC_007759.1"/>
</dbReference>
<dbReference type="GO" id="GO:0005506">
    <property type="term" value="F:iron ion binding"/>
    <property type="evidence" value="ECO:0007669"/>
    <property type="project" value="InterPro"/>
</dbReference>
<dbReference type="KEGG" id="sat:SYN_01183"/>